<reference evidence="3" key="1">
    <citation type="journal article" date="2019" name="Int. J. Syst. Evol. Microbiol.">
        <title>The Global Catalogue of Microorganisms (GCM) 10K type strain sequencing project: providing services to taxonomists for standard genome sequencing and annotation.</title>
        <authorList>
            <consortium name="The Broad Institute Genomics Platform"/>
            <consortium name="The Broad Institute Genome Sequencing Center for Infectious Disease"/>
            <person name="Wu L."/>
            <person name="Ma J."/>
        </authorList>
    </citation>
    <scope>NUCLEOTIDE SEQUENCE [LARGE SCALE GENOMIC DNA]</scope>
    <source>
        <strain evidence="3">CGMCC 4.7177</strain>
    </source>
</reference>
<evidence type="ECO:0000259" key="1">
    <source>
        <dbReference type="Pfam" id="PF12867"/>
    </source>
</evidence>
<dbReference type="InterPro" id="IPR024775">
    <property type="entry name" value="DinB-like"/>
</dbReference>
<dbReference type="Pfam" id="PF12867">
    <property type="entry name" value="DinB_2"/>
    <property type="match status" value="1"/>
</dbReference>
<comment type="caution">
    <text evidence="2">The sequence shown here is derived from an EMBL/GenBank/DDBJ whole genome shotgun (WGS) entry which is preliminary data.</text>
</comment>
<name>A0ABV9AWA5_9ACTN</name>
<dbReference type="Proteomes" id="UP001595839">
    <property type="component" value="Unassembled WGS sequence"/>
</dbReference>
<gene>
    <name evidence="2" type="ORF">ACFPIH_32640</name>
</gene>
<dbReference type="SUPFAM" id="SSF109854">
    <property type="entry name" value="DinB/YfiT-like putative metalloenzymes"/>
    <property type="match status" value="2"/>
</dbReference>
<dbReference type="InterPro" id="IPR034660">
    <property type="entry name" value="DinB/YfiT-like"/>
</dbReference>
<dbReference type="RefSeq" id="WP_381180904.1">
    <property type="nucleotide sequence ID" value="NZ_JBHSFK010000025.1"/>
</dbReference>
<keyword evidence="3" id="KW-1185">Reference proteome</keyword>
<proteinExistence type="predicted"/>
<dbReference type="EMBL" id="JBHSFK010000025">
    <property type="protein sequence ID" value="MFC4504203.1"/>
    <property type="molecule type" value="Genomic_DNA"/>
</dbReference>
<sequence length="245" mass="27413">MDTEAARTDRLGLLLEQFDKAREMAQVRLTGLGDEEYLWDPVPGCWSLRRRGEAVTPRAFGPGEWVLDLGAPDIPASEYTEVARQAADGMTVAKIAEDWSVSVERVEQVLAHTGPPEPDVTPVTTIAWRLGHLHFEFAGGWEWAFGEKRQDPKLMVDFTPSAALTLDRFWTVIDRWRDSIGAVTEEQLDTVGFSQYPYGSDPDDPFINVLAGANLEFIHHMAEIALLRDLYRAGQGAFQRVNPVT</sequence>
<evidence type="ECO:0000313" key="2">
    <source>
        <dbReference type="EMBL" id="MFC4504203.1"/>
    </source>
</evidence>
<accession>A0ABV9AWA5</accession>
<feature type="domain" description="DinB-like" evidence="1">
    <location>
        <begin position="17"/>
        <end position="224"/>
    </location>
</feature>
<evidence type="ECO:0000313" key="3">
    <source>
        <dbReference type="Proteomes" id="UP001595839"/>
    </source>
</evidence>
<organism evidence="2 3">
    <name type="scientific">Streptomyces vulcanius</name>
    <dbReference type="NCBI Taxonomy" id="1441876"/>
    <lineage>
        <taxon>Bacteria</taxon>
        <taxon>Bacillati</taxon>
        <taxon>Actinomycetota</taxon>
        <taxon>Actinomycetes</taxon>
        <taxon>Kitasatosporales</taxon>
        <taxon>Streptomycetaceae</taxon>
        <taxon>Streptomyces</taxon>
    </lineage>
</organism>
<protein>
    <submittedName>
        <fullName evidence="2">DinB family protein</fullName>
    </submittedName>
</protein>